<keyword evidence="6 7" id="KW-0472">Membrane</keyword>
<dbReference type="SUPFAM" id="SSF161098">
    <property type="entry name" value="MetI-like"/>
    <property type="match status" value="1"/>
</dbReference>
<evidence type="ECO:0000259" key="8">
    <source>
        <dbReference type="PROSITE" id="PS50928"/>
    </source>
</evidence>
<reference evidence="9 10" key="1">
    <citation type="submission" date="2020-10" db="EMBL/GenBank/DDBJ databases">
        <title>Blautia liquoris sp.nov., isolated from the mud in a fermentation cellar used for the production of Chinese strong-flavoured liquor.</title>
        <authorList>
            <person name="Lu L."/>
        </authorList>
    </citation>
    <scope>NUCLEOTIDE SEQUENCE [LARGE SCALE GENOMIC DNA]</scope>
    <source>
        <strain evidence="9 10">LZLJ-3</strain>
    </source>
</reference>
<evidence type="ECO:0000256" key="1">
    <source>
        <dbReference type="ARBA" id="ARBA00004651"/>
    </source>
</evidence>
<feature type="transmembrane region" description="Helical" evidence="7">
    <location>
        <begin position="113"/>
        <end position="134"/>
    </location>
</feature>
<dbReference type="InterPro" id="IPR000515">
    <property type="entry name" value="MetI-like"/>
</dbReference>
<feature type="transmembrane region" description="Helical" evidence="7">
    <location>
        <begin position="140"/>
        <end position="162"/>
    </location>
</feature>
<proteinExistence type="inferred from homology"/>
<accession>A0A7M2RGC3</accession>
<keyword evidence="4 7" id="KW-0812">Transmembrane</keyword>
<evidence type="ECO:0000256" key="3">
    <source>
        <dbReference type="ARBA" id="ARBA00022475"/>
    </source>
</evidence>
<keyword evidence="2 7" id="KW-0813">Transport</keyword>
<dbReference type="InterPro" id="IPR035906">
    <property type="entry name" value="MetI-like_sf"/>
</dbReference>
<dbReference type="CDD" id="cd06261">
    <property type="entry name" value="TM_PBP2"/>
    <property type="match status" value="1"/>
</dbReference>
<keyword evidence="3" id="KW-1003">Cell membrane</keyword>
<gene>
    <name evidence="9" type="ORF">INP51_11460</name>
</gene>
<dbReference type="EMBL" id="CP063304">
    <property type="protein sequence ID" value="QOV18617.1"/>
    <property type="molecule type" value="Genomic_DNA"/>
</dbReference>
<protein>
    <submittedName>
        <fullName evidence="9">Carbohydrate ABC transporter permease</fullName>
    </submittedName>
</protein>
<dbReference type="Proteomes" id="UP000593601">
    <property type="component" value="Chromosome"/>
</dbReference>
<name>A0A7M2RGC3_9FIRM</name>
<feature type="transmembrane region" description="Helical" evidence="7">
    <location>
        <begin position="191"/>
        <end position="210"/>
    </location>
</feature>
<feature type="transmembrane region" description="Helical" evidence="7">
    <location>
        <begin position="14"/>
        <end position="35"/>
    </location>
</feature>
<dbReference type="PROSITE" id="PS50928">
    <property type="entry name" value="ABC_TM1"/>
    <property type="match status" value="1"/>
</dbReference>
<comment type="similarity">
    <text evidence="7">Belongs to the binding-protein-dependent transport system permease family.</text>
</comment>
<dbReference type="PANTHER" id="PTHR43744">
    <property type="entry name" value="ABC TRANSPORTER PERMEASE PROTEIN MG189-RELATED-RELATED"/>
    <property type="match status" value="1"/>
</dbReference>
<dbReference type="KEGG" id="bliq:INP51_11460"/>
<dbReference type="AlphaFoldDB" id="A0A7M2RGC3"/>
<evidence type="ECO:0000256" key="4">
    <source>
        <dbReference type="ARBA" id="ARBA00022692"/>
    </source>
</evidence>
<evidence type="ECO:0000313" key="10">
    <source>
        <dbReference type="Proteomes" id="UP000593601"/>
    </source>
</evidence>
<evidence type="ECO:0000256" key="6">
    <source>
        <dbReference type="ARBA" id="ARBA00023136"/>
    </source>
</evidence>
<evidence type="ECO:0000256" key="2">
    <source>
        <dbReference type="ARBA" id="ARBA00022448"/>
    </source>
</evidence>
<dbReference type="PANTHER" id="PTHR43744:SF8">
    <property type="entry name" value="SN-GLYCEROL-3-PHOSPHATE TRANSPORT SYSTEM PERMEASE PROTEIN UGPE"/>
    <property type="match status" value="1"/>
</dbReference>
<dbReference type="Gene3D" id="1.10.3720.10">
    <property type="entry name" value="MetI-like"/>
    <property type="match status" value="1"/>
</dbReference>
<evidence type="ECO:0000256" key="7">
    <source>
        <dbReference type="RuleBase" id="RU363032"/>
    </source>
</evidence>
<feature type="transmembrane region" description="Helical" evidence="7">
    <location>
        <begin position="74"/>
        <end position="101"/>
    </location>
</feature>
<evidence type="ECO:0000313" key="9">
    <source>
        <dbReference type="EMBL" id="QOV18617.1"/>
    </source>
</evidence>
<dbReference type="RefSeq" id="WP_193734979.1">
    <property type="nucleotide sequence ID" value="NZ_CP063304.1"/>
</dbReference>
<dbReference type="GO" id="GO:0055085">
    <property type="term" value="P:transmembrane transport"/>
    <property type="evidence" value="ECO:0007669"/>
    <property type="project" value="InterPro"/>
</dbReference>
<dbReference type="Pfam" id="PF00528">
    <property type="entry name" value="BPD_transp_1"/>
    <property type="match status" value="1"/>
</dbReference>
<organism evidence="9 10">
    <name type="scientific">Blautia liquoris</name>
    <dbReference type="NCBI Taxonomy" id="2779518"/>
    <lineage>
        <taxon>Bacteria</taxon>
        <taxon>Bacillati</taxon>
        <taxon>Bacillota</taxon>
        <taxon>Clostridia</taxon>
        <taxon>Lachnospirales</taxon>
        <taxon>Lachnospiraceae</taxon>
        <taxon>Blautia</taxon>
    </lineage>
</organism>
<feature type="transmembrane region" description="Helical" evidence="7">
    <location>
        <begin position="246"/>
        <end position="267"/>
    </location>
</feature>
<comment type="subcellular location">
    <subcellularLocation>
        <location evidence="1 7">Cell membrane</location>
        <topology evidence="1 7">Multi-pass membrane protein</topology>
    </subcellularLocation>
</comment>
<sequence>MQTKKVISIKPRRILFGIVVILLVVIEVYPLFWMLSASLKQSYEWTAKPAFALPEGFYLKNYVDAWTRGHMGTFYFNSLICTVISLVFIVIFSVTIGFAVTKMRWTGRTFVDRYFNFGIMVPVAVALVPLYQIYNKTGLINTRLCLILTYIAFGLSLSIYLVTGFIRSLPDEILEASVIDGCNIFQMMSRIVAPLLKNAIVTVVVLQFFFKWNDLIFSMTFISSSKLKTVQTGLLYFSDEFGSKNWGAIFASISMSVFPMLLLYMILNKKVMEGMTAGAVKG</sequence>
<keyword evidence="5 7" id="KW-1133">Transmembrane helix</keyword>
<dbReference type="GO" id="GO:0005886">
    <property type="term" value="C:plasma membrane"/>
    <property type="evidence" value="ECO:0007669"/>
    <property type="project" value="UniProtKB-SubCell"/>
</dbReference>
<feature type="domain" description="ABC transmembrane type-1" evidence="8">
    <location>
        <begin position="75"/>
        <end position="267"/>
    </location>
</feature>
<evidence type="ECO:0000256" key="5">
    <source>
        <dbReference type="ARBA" id="ARBA00022989"/>
    </source>
</evidence>
<keyword evidence="10" id="KW-1185">Reference proteome</keyword>